<accession>A0ABQ0B1J1</accession>
<reference evidence="10 11" key="1">
    <citation type="submission" date="2024-04" db="EMBL/GenBank/DDBJ databases">
        <title>Defined microbial consortia suppress multidrug-resistant proinflammatory Enterobacteriaceae via ecological control.</title>
        <authorList>
            <person name="Furuichi M."/>
            <person name="Kawaguchi T."/>
            <person name="Pust M."/>
            <person name="Yasuma K."/>
            <person name="Plichta D."/>
            <person name="Hasegawa N."/>
            <person name="Ohya T."/>
            <person name="Bhattarai S."/>
            <person name="Sasajima S."/>
            <person name="Aoto Y."/>
            <person name="Tuganbaev T."/>
            <person name="Yaginuma M."/>
            <person name="Ueda M."/>
            <person name="Okahashi N."/>
            <person name="Amafuji K."/>
            <person name="Kiridooshi Y."/>
            <person name="Sugita K."/>
            <person name="Strazar M."/>
            <person name="Skelly A."/>
            <person name="Suda W."/>
            <person name="Hattori M."/>
            <person name="Nakamoto N."/>
            <person name="Caballero S."/>
            <person name="Norman J."/>
            <person name="Olle B."/>
            <person name="Tanoue T."/>
            <person name="Arita M."/>
            <person name="Bucci V."/>
            <person name="Atarashi K."/>
            <person name="Xavier R."/>
            <person name="Honda K."/>
        </authorList>
    </citation>
    <scope>NUCLEOTIDE SEQUENCE [LARGE SCALE GENOMIC DNA]</scope>
    <source>
        <strain evidence="11">f13</strain>
    </source>
</reference>
<name>A0ABQ0B1J1_9FIRM</name>
<evidence type="ECO:0000313" key="10">
    <source>
        <dbReference type="EMBL" id="GAA6270128.1"/>
    </source>
</evidence>
<keyword evidence="3" id="KW-0540">Nuclease</keyword>
<evidence type="ECO:0000259" key="9">
    <source>
        <dbReference type="Pfam" id="PF17768"/>
    </source>
</evidence>
<gene>
    <name evidence="10" type="primary">recJ</name>
    <name evidence="10" type="ORF">F130042H8_31880</name>
</gene>
<dbReference type="RefSeq" id="WP_390470786.1">
    <property type="nucleotide sequence ID" value="NZ_BAABXL010000001.1"/>
</dbReference>
<evidence type="ECO:0000256" key="5">
    <source>
        <dbReference type="ARBA" id="ARBA00022839"/>
    </source>
</evidence>
<protein>
    <recommendedName>
        <fullName evidence="2">Single-stranded-DNA-specific exonuclease RecJ</fullName>
    </recommendedName>
</protein>
<evidence type="ECO:0000256" key="6">
    <source>
        <dbReference type="SAM" id="Coils"/>
    </source>
</evidence>
<dbReference type="PANTHER" id="PTHR30255:SF2">
    <property type="entry name" value="SINGLE-STRANDED-DNA-SPECIFIC EXONUCLEASE RECJ"/>
    <property type="match status" value="1"/>
</dbReference>
<dbReference type="Proteomes" id="UP001600894">
    <property type="component" value="Unassembled WGS sequence"/>
</dbReference>
<feature type="domain" description="DDH" evidence="7">
    <location>
        <begin position="81"/>
        <end position="223"/>
    </location>
</feature>
<dbReference type="InterPro" id="IPR004610">
    <property type="entry name" value="RecJ"/>
</dbReference>
<dbReference type="InterPro" id="IPR001667">
    <property type="entry name" value="DDH_dom"/>
</dbReference>
<comment type="caution">
    <text evidence="10">The sequence shown here is derived from an EMBL/GenBank/DDBJ whole genome shotgun (WGS) entry which is preliminary data.</text>
</comment>
<dbReference type="Gene3D" id="3.90.1640.30">
    <property type="match status" value="1"/>
</dbReference>
<keyword evidence="11" id="KW-1185">Reference proteome</keyword>
<keyword evidence="4" id="KW-0378">Hydrolase</keyword>
<evidence type="ECO:0000259" key="7">
    <source>
        <dbReference type="Pfam" id="PF01368"/>
    </source>
</evidence>
<evidence type="ECO:0000259" key="8">
    <source>
        <dbReference type="Pfam" id="PF02272"/>
    </source>
</evidence>
<keyword evidence="5 10" id="KW-0269">Exonuclease</keyword>
<feature type="domain" description="RecJ OB" evidence="9">
    <location>
        <begin position="461"/>
        <end position="568"/>
    </location>
</feature>
<dbReference type="SUPFAM" id="SSF64182">
    <property type="entry name" value="DHH phosphoesterases"/>
    <property type="match status" value="1"/>
</dbReference>
<evidence type="ECO:0000256" key="4">
    <source>
        <dbReference type="ARBA" id="ARBA00022801"/>
    </source>
</evidence>
<proteinExistence type="inferred from homology"/>
<dbReference type="GO" id="GO:0004527">
    <property type="term" value="F:exonuclease activity"/>
    <property type="evidence" value="ECO:0007669"/>
    <property type="project" value="UniProtKB-KW"/>
</dbReference>
<evidence type="ECO:0000256" key="3">
    <source>
        <dbReference type="ARBA" id="ARBA00022722"/>
    </source>
</evidence>
<evidence type="ECO:0000256" key="1">
    <source>
        <dbReference type="ARBA" id="ARBA00005915"/>
    </source>
</evidence>
<dbReference type="Gene3D" id="3.10.310.30">
    <property type="match status" value="1"/>
</dbReference>
<dbReference type="InterPro" id="IPR038763">
    <property type="entry name" value="DHH_sf"/>
</dbReference>
<dbReference type="Pfam" id="PF17768">
    <property type="entry name" value="RecJ_OB"/>
    <property type="match status" value="1"/>
</dbReference>
<feature type="domain" description="DHHA1" evidence="8">
    <location>
        <begin position="353"/>
        <end position="446"/>
    </location>
</feature>
<organism evidence="10 11">
    <name type="scientific">Enterocloster alcoholdehydrogenati</name>
    <dbReference type="NCBI Taxonomy" id="2547410"/>
    <lineage>
        <taxon>Bacteria</taxon>
        <taxon>Bacillati</taxon>
        <taxon>Bacillota</taxon>
        <taxon>Clostridia</taxon>
        <taxon>Lachnospirales</taxon>
        <taxon>Lachnospiraceae</taxon>
        <taxon>Enterocloster</taxon>
    </lineage>
</organism>
<evidence type="ECO:0000313" key="11">
    <source>
        <dbReference type="Proteomes" id="UP001600894"/>
    </source>
</evidence>
<dbReference type="PANTHER" id="PTHR30255">
    <property type="entry name" value="SINGLE-STRANDED-DNA-SPECIFIC EXONUCLEASE RECJ"/>
    <property type="match status" value="1"/>
</dbReference>
<keyword evidence="6" id="KW-0175">Coiled coil</keyword>
<dbReference type="Pfam" id="PF01368">
    <property type="entry name" value="DHH"/>
    <property type="match status" value="1"/>
</dbReference>
<sequence length="574" mass="64071">MTESIWMLHAKKADFDGLAARFDISPVTARIIRNRDIEDEAAFDRYLNGSLEDLYSPGLLPDMEEAVKRIRRAVKEKRRLRIVGDYDIDGVCATAVLYKGFARIGADADYVIPERIRDGYGINEQIIEAAAADGIETLVTCDNGIAAISQIARAKELGLEVIITDHHDIQTDGETGADLMPPADAIVNPKRRDSRYPWPEICGAMVAFKLIGALYDSYGIDRQEWLELLEFAAVATVGDVMKLKDENRIVVKEGLKRLACTGNPGLKSLILKNAIDPANISAYHIGFVLGPCLNASGRLQTAELAVELLLCGDPARADEIAEELKELNDKRKAMTQENVEAAADQVEKELSRDKVLVIFLPDCHESLAGIVAGRIRERYNKPVFVLTRAEGCAKGSGRSIEAYHMFHALVEVKDLLLKFGGHPMAAGFSLEESDIGEFRRRLNENAEDRLTEDDFIPRVWIDAAMPFEYVTEELIGDLERLEPFGQGNEKPQFAQKSMAVRSVRVMGRNRNVVRLSLANERGFSMDGIIFGDGDAFFEEMGHRRGIDIIYYPTVNEYNGNRTLQVVVKAWKFRD</sequence>
<dbReference type="EMBL" id="BAABXL010000001">
    <property type="protein sequence ID" value="GAA6270128.1"/>
    <property type="molecule type" value="Genomic_DNA"/>
</dbReference>
<dbReference type="InterPro" id="IPR051673">
    <property type="entry name" value="SSDNA_exonuclease_RecJ"/>
</dbReference>
<evidence type="ECO:0000256" key="2">
    <source>
        <dbReference type="ARBA" id="ARBA00019841"/>
    </source>
</evidence>
<dbReference type="InterPro" id="IPR003156">
    <property type="entry name" value="DHHA1_dom"/>
</dbReference>
<comment type="similarity">
    <text evidence="1">Belongs to the RecJ family.</text>
</comment>
<feature type="coiled-coil region" evidence="6">
    <location>
        <begin position="317"/>
        <end position="344"/>
    </location>
</feature>
<dbReference type="InterPro" id="IPR041122">
    <property type="entry name" value="RecJ_OB"/>
</dbReference>
<dbReference type="NCBIfam" id="TIGR00644">
    <property type="entry name" value="recJ"/>
    <property type="match status" value="1"/>
</dbReference>
<dbReference type="Pfam" id="PF02272">
    <property type="entry name" value="DHHA1"/>
    <property type="match status" value="1"/>
</dbReference>